<evidence type="ECO:0000259" key="1">
    <source>
        <dbReference type="PROSITE" id="PS51186"/>
    </source>
</evidence>
<dbReference type="PROSITE" id="PS51186">
    <property type="entry name" value="GNAT"/>
    <property type="match status" value="1"/>
</dbReference>
<reference evidence="2" key="2">
    <citation type="submission" date="2020-09" db="EMBL/GenBank/DDBJ databases">
        <authorList>
            <person name="Sun Q."/>
            <person name="Zhou Y."/>
        </authorList>
    </citation>
    <scope>NUCLEOTIDE SEQUENCE</scope>
    <source>
        <strain evidence="2">CGMCC 1.15958</strain>
    </source>
</reference>
<dbReference type="InterPro" id="IPR052742">
    <property type="entry name" value="Mito_N-acetyltransferase"/>
</dbReference>
<dbReference type="Proteomes" id="UP000609064">
    <property type="component" value="Unassembled WGS sequence"/>
</dbReference>
<dbReference type="SUPFAM" id="SSF55729">
    <property type="entry name" value="Acyl-CoA N-acyltransferases (Nat)"/>
    <property type="match status" value="1"/>
</dbReference>
<dbReference type="AlphaFoldDB" id="A0A916YQS2"/>
<proteinExistence type="predicted"/>
<sequence length="161" mass="18570">MNIRSFDKEKDAEAVWEILHLVVAEGDTLVFAPYSSREKMLTYWSADDKYAYVCEIDNKIVGTFYIKQNQPDLGSHVANAGYLVHPKQRGKGIAETMCRFSLEEARRLGFKAMQFNIVISTNEVAVRLWQKCGFEIIGRLPKVFQHQKLGLVDAFVMYQWL</sequence>
<accession>A0A916YQS2</accession>
<reference evidence="2" key="1">
    <citation type="journal article" date="2014" name="Int. J. Syst. Evol. Microbiol.">
        <title>Complete genome sequence of Corynebacterium casei LMG S-19264T (=DSM 44701T), isolated from a smear-ripened cheese.</title>
        <authorList>
            <consortium name="US DOE Joint Genome Institute (JGI-PGF)"/>
            <person name="Walter F."/>
            <person name="Albersmeier A."/>
            <person name="Kalinowski J."/>
            <person name="Ruckert C."/>
        </authorList>
    </citation>
    <scope>NUCLEOTIDE SEQUENCE</scope>
    <source>
        <strain evidence="2">CGMCC 1.15958</strain>
    </source>
</reference>
<dbReference type="PANTHER" id="PTHR43138:SF1">
    <property type="entry name" value="N-ACETYLTRANSFERASE ACA1"/>
    <property type="match status" value="1"/>
</dbReference>
<dbReference type="EMBL" id="BMKK01000004">
    <property type="protein sequence ID" value="GGD56713.1"/>
    <property type="molecule type" value="Genomic_DNA"/>
</dbReference>
<organism evidence="2 3">
    <name type="scientific">Emticicia aquatilis</name>
    <dbReference type="NCBI Taxonomy" id="1537369"/>
    <lineage>
        <taxon>Bacteria</taxon>
        <taxon>Pseudomonadati</taxon>
        <taxon>Bacteroidota</taxon>
        <taxon>Cytophagia</taxon>
        <taxon>Cytophagales</taxon>
        <taxon>Leadbetterellaceae</taxon>
        <taxon>Emticicia</taxon>
    </lineage>
</organism>
<dbReference type="PANTHER" id="PTHR43138">
    <property type="entry name" value="ACETYLTRANSFERASE, GNAT FAMILY"/>
    <property type="match status" value="1"/>
</dbReference>
<dbReference type="InterPro" id="IPR016181">
    <property type="entry name" value="Acyl_CoA_acyltransferase"/>
</dbReference>
<keyword evidence="3" id="KW-1185">Reference proteome</keyword>
<evidence type="ECO:0000313" key="2">
    <source>
        <dbReference type="EMBL" id="GGD56713.1"/>
    </source>
</evidence>
<dbReference type="CDD" id="cd04301">
    <property type="entry name" value="NAT_SF"/>
    <property type="match status" value="1"/>
</dbReference>
<comment type="caution">
    <text evidence="2">The sequence shown here is derived from an EMBL/GenBank/DDBJ whole genome shotgun (WGS) entry which is preliminary data.</text>
</comment>
<gene>
    <name evidence="2" type="ORF">GCM10011514_21020</name>
</gene>
<dbReference type="Pfam" id="PF00583">
    <property type="entry name" value="Acetyltransf_1"/>
    <property type="match status" value="1"/>
</dbReference>
<dbReference type="Gene3D" id="3.40.630.30">
    <property type="match status" value="1"/>
</dbReference>
<feature type="domain" description="N-acetyltransferase" evidence="1">
    <location>
        <begin position="1"/>
        <end position="161"/>
    </location>
</feature>
<dbReference type="InterPro" id="IPR000182">
    <property type="entry name" value="GNAT_dom"/>
</dbReference>
<protein>
    <submittedName>
        <fullName evidence="2">Acetyltransferase</fullName>
    </submittedName>
</protein>
<dbReference type="RefSeq" id="WP_188766036.1">
    <property type="nucleotide sequence ID" value="NZ_BMKK01000004.1"/>
</dbReference>
<evidence type="ECO:0000313" key="3">
    <source>
        <dbReference type="Proteomes" id="UP000609064"/>
    </source>
</evidence>
<dbReference type="GO" id="GO:0016747">
    <property type="term" value="F:acyltransferase activity, transferring groups other than amino-acyl groups"/>
    <property type="evidence" value="ECO:0007669"/>
    <property type="project" value="InterPro"/>
</dbReference>
<name>A0A916YQS2_9BACT</name>